<name>A0A0P8X5W3_9CLOT</name>
<dbReference type="CDD" id="cd03814">
    <property type="entry name" value="GT4-like"/>
    <property type="match status" value="1"/>
</dbReference>
<dbReference type="SUPFAM" id="SSF53756">
    <property type="entry name" value="UDP-Glycosyltransferase/glycogen phosphorylase"/>
    <property type="match status" value="1"/>
</dbReference>
<evidence type="ECO:0000313" key="3">
    <source>
        <dbReference type="EMBL" id="KPU46294.1"/>
    </source>
</evidence>
<dbReference type="Gene3D" id="3.40.50.2000">
    <property type="entry name" value="Glycogen Phosphorylase B"/>
    <property type="match status" value="2"/>
</dbReference>
<reference evidence="3 4" key="1">
    <citation type="submission" date="2015-09" db="EMBL/GenBank/DDBJ databases">
        <title>Genome sequence of Oxobacter pfennigii DSM 3222.</title>
        <authorList>
            <person name="Poehlein A."/>
            <person name="Bengelsdorf F.R."/>
            <person name="Schiel-Bengelsdorf B."/>
            <person name="Duerre P."/>
            <person name="Daniel R."/>
        </authorList>
    </citation>
    <scope>NUCLEOTIDE SEQUENCE [LARGE SCALE GENOMIC DNA]</scope>
    <source>
        <strain evidence="3 4">DSM 3222</strain>
    </source>
</reference>
<dbReference type="Proteomes" id="UP000050326">
    <property type="component" value="Unassembled WGS sequence"/>
</dbReference>
<dbReference type="STRING" id="36849.OXPF_00990"/>
<dbReference type="RefSeq" id="WP_054873263.1">
    <property type="nucleotide sequence ID" value="NZ_LKET01000009.1"/>
</dbReference>
<dbReference type="Pfam" id="PF00534">
    <property type="entry name" value="Glycos_transf_1"/>
    <property type="match status" value="1"/>
</dbReference>
<dbReference type="InterPro" id="IPR028098">
    <property type="entry name" value="Glyco_trans_4-like_N"/>
</dbReference>
<dbReference type="OrthoDB" id="9802525at2"/>
<gene>
    <name evidence="3" type="primary">mgtA</name>
    <name evidence="3" type="ORF">OXPF_00990</name>
</gene>
<dbReference type="AlphaFoldDB" id="A0A0P8X5W3"/>
<accession>A0A0P8X5W3</accession>
<comment type="caution">
    <text evidence="3">The sequence shown here is derived from an EMBL/GenBank/DDBJ whole genome shotgun (WGS) entry which is preliminary data.</text>
</comment>
<keyword evidence="3" id="KW-0808">Transferase</keyword>
<dbReference type="GO" id="GO:0016758">
    <property type="term" value="F:hexosyltransferase activity"/>
    <property type="evidence" value="ECO:0007669"/>
    <property type="project" value="TreeGrafter"/>
</dbReference>
<dbReference type="Pfam" id="PF13439">
    <property type="entry name" value="Glyco_transf_4"/>
    <property type="match status" value="1"/>
</dbReference>
<dbReference type="PANTHER" id="PTHR45947">
    <property type="entry name" value="SULFOQUINOVOSYL TRANSFERASE SQD2"/>
    <property type="match status" value="1"/>
</dbReference>
<dbReference type="InterPro" id="IPR001296">
    <property type="entry name" value="Glyco_trans_1"/>
</dbReference>
<feature type="domain" description="Glycosyltransferase subfamily 4-like N-terminal" evidence="2">
    <location>
        <begin position="14"/>
        <end position="177"/>
    </location>
</feature>
<evidence type="ECO:0000259" key="1">
    <source>
        <dbReference type="Pfam" id="PF00534"/>
    </source>
</evidence>
<dbReference type="PANTHER" id="PTHR45947:SF3">
    <property type="entry name" value="SULFOQUINOVOSYL TRANSFERASE SQD2"/>
    <property type="match status" value="1"/>
</dbReference>
<proteinExistence type="predicted"/>
<keyword evidence="3" id="KW-0328">Glycosyltransferase</keyword>
<dbReference type="EMBL" id="LKET01000009">
    <property type="protein sequence ID" value="KPU46294.1"/>
    <property type="molecule type" value="Genomic_DNA"/>
</dbReference>
<protein>
    <submittedName>
        <fullName evidence="3">GDP-mannose-dependent alpha-mannosyltransferase</fullName>
        <ecNumber evidence="3">2.4.1.-</ecNumber>
    </submittedName>
</protein>
<feature type="domain" description="Glycosyl transferase family 1" evidence="1">
    <location>
        <begin position="188"/>
        <end position="349"/>
    </location>
</feature>
<evidence type="ECO:0000313" key="4">
    <source>
        <dbReference type="Proteomes" id="UP000050326"/>
    </source>
</evidence>
<evidence type="ECO:0000259" key="2">
    <source>
        <dbReference type="Pfam" id="PF13439"/>
    </source>
</evidence>
<sequence length="388" mass="44428">MKIAIFTDTFLPQINGVTNTLDKLIKYYDKRGIGYVVFAPDYTQNTGTEENIQRFSSFPFFLYPECSITLPNYSKIKERLDQFKPDLIHIVTPFSMGLKGLKYGKEADVPIIASYHTNFSLYLPYYNVKLIDNLLWKYTVWFHNQCLMNFCPSQDTMEDLINHDIKNVKIWGRGIDSNLFSSEKRSAKLRQDLGISDRLAVLYVGRVSPEKDLDTFVKAALEINKTKKDEVCFVITGEGPMLEELKTLNIDNFIFTGYKRGVELSAIYASCDIFAFPSTTETYGNVILEAFASALPVVAPYISGLKENLLNNYNSLCCLPKNHEDMAESIMRLVKDDELRKHLSENAREYARDKTWDSIFSKLVSDFNEVIDDCSAVQDYDKNIKISA</sequence>
<keyword evidence="4" id="KW-1185">Reference proteome</keyword>
<organism evidence="3 4">
    <name type="scientific">Oxobacter pfennigii</name>
    <dbReference type="NCBI Taxonomy" id="36849"/>
    <lineage>
        <taxon>Bacteria</taxon>
        <taxon>Bacillati</taxon>
        <taxon>Bacillota</taxon>
        <taxon>Clostridia</taxon>
        <taxon>Eubacteriales</taxon>
        <taxon>Clostridiaceae</taxon>
        <taxon>Oxobacter</taxon>
    </lineage>
</organism>
<dbReference type="InterPro" id="IPR050194">
    <property type="entry name" value="Glycosyltransferase_grp1"/>
</dbReference>
<dbReference type="EC" id="2.4.1.-" evidence="3"/>